<feature type="chain" id="PRO_5036271533" description="Secreted protein" evidence="1">
    <location>
        <begin position="30"/>
        <end position="116"/>
    </location>
</feature>
<dbReference type="EMBL" id="BNCQ01000021">
    <property type="protein sequence ID" value="GIM06325.1"/>
    <property type="molecule type" value="Genomic_DNA"/>
</dbReference>
<comment type="caution">
    <text evidence="2">The sequence shown here is derived from an EMBL/GenBank/DDBJ whole genome shotgun (WGS) entry which is preliminary data.</text>
</comment>
<evidence type="ECO:0000256" key="1">
    <source>
        <dbReference type="SAM" id="SignalP"/>
    </source>
</evidence>
<keyword evidence="4" id="KW-1185">Reference proteome</keyword>
<dbReference type="Proteomes" id="UP000747110">
    <property type="component" value="Unassembled WGS sequence"/>
</dbReference>
<keyword evidence="1" id="KW-0732">Signal</keyword>
<accession>A0A8J4CNQ8</accession>
<gene>
    <name evidence="2" type="ORF">Vretifemale_13940</name>
    <name evidence="3" type="ORF">Vretimale_10655</name>
</gene>
<evidence type="ECO:0000313" key="4">
    <source>
        <dbReference type="Proteomes" id="UP000747110"/>
    </source>
</evidence>
<proteinExistence type="predicted"/>
<feature type="signal peptide" evidence="1">
    <location>
        <begin position="1"/>
        <end position="29"/>
    </location>
</feature>
<organism evidence="2 4">
    <name type="scientific">Volvox reticuliferus</name>
    <dbReference type="NCBI Taxonomy" id="1737510"/>
    <lineage>
        <taxon>Eukaryota</taxon>
        <taxon>Viridiplantae</taxon>
        <taxon>Chlorophyta</taxon>
        <taxon>core chlorophytes</taxon>
        <taxon>Chlorophyceae</taxon>
        <taxon>CS clade</taxon>
        <taxon>Chlamydomonadales</taxon>
        <taxon>Volvocaceae</taxon>
        <taxon>Volvox</taxon>
    </lineage>
</organism>
<evidence type="ECO:0000313" key="3">
    <source>
        <dbReference type="EMBL" id="GIM06325.1"/>
    </source>
</evidence>
<reference evidence="2" key="1">
    <citation type="journal article" date="2021" name="Proc. Natl. Acad. Sci. U.S.A.">
        <title>Three genomes in the algal genus Volvox reveal the fate of a haploid sex-determining region after a transition to homothallism.</title>
        <authorList>
            <person name="Yamamoto K."/>
            <person name="Hamaji T."/>
            <person name="Kawai-Toyooka H."/>
            <person name="Matsuzaki R."/>
            <person name="Takahashi F."/>
            <person name="Nishimura Y."/>
            <person name="Kawachi M."/>
            <person name="Noguchi H."/>
            <person name="Minakuchi Y."/>
            <person name="Umen J.G."/>
            <person name="Toyoda A."/>
            <person name="Nozaki H."/>
        </authorList>
    </citation>
    <scope>NUCLEOTIDE SEQUENCE</scope>
    <source>
        <strain evidence="3">NIES-3785</strain>
        <strain evidence="2">NIES-3786</strain>
    </source>
</reference>
<evidence type="ECO:0008006" key="5">
    <source>
        <dbReference type="Google" id="ProtNLM"/>
    </source>
</evidence>
<dbReference type="AlphaFoldDB" id="A0A8J4CNQ8"/>
<evidence type="ECO:0000313" key="2">
    <source>
        <dbReference type="EMBL" id="GIL85395.1"/>
    </source>
</evidence>
<sequence>MVLSRPAGSSMLQALVLQLMCHRLDLTRGVPVELPDTCCTACRRWYAAVASGSPNTDTPTSLAHGLSMDQVRTSNGFKGRHDGLARICNFDAGGRCSSGGGGDIAENLSREASHVL</sequence>
<name>A0A8J4CNQ8_9CHLO</name>
<dbReference type="Proteomes" id="UP000722791">
    <property type="component" value="Unassembled WGS sequence"/>
</dbReference>
<dbReference type="EMBL" id="BNCP01000032">
    <property type="protein sequence ID" value="GIL85395.1"/>
    <property type="molecule type" value="Genomic_DNA"/>
</dbReference>
<protein>
    <recommendedName>
        <fullName evidence="5">Secreted protein</fullName>
    </recommendedName>
</protein>